<feature type="compositionally biased region" description="Low complexity" evidence="6">
    <location>
        <begin position="7"/>
        <end position="17"/>
    </location>
</feature>
<accession>A0A455SPE1</accession>
<evidence type="ECO:0000313" key="7">
    <source>
        <dbReference type="EMBL" id="BBH89576.1"/>
    </source>
</evidence>
<protein>
    <recommendedName>
        <fullName evidence="4">Small ribosomal subunit protein bS18</fullName>
    </recommendedName>
</protein>
<dbReference type="GO" id="GO:0003735">
    <property type="term" value="F:structural constituent of ribosome"/>
    <property type="evidence" value="ECO:0007669"/>
    <property type="project" value="InterPro"/>
</dbReference>
<gene>
    <name evidence="4" type="primary">rpsR</name>
    <name evidence="7" type="ORF">KTC_43270</name>
</gene>
<dbReference type="GO" id="GO:0070181">
    <property type="term" value="F:small ribosomal subunit rRNA binding"/>
    <property type="evidence" value="ECO:0007669"/>
    <property type="project" value="TreeGrafter"/>
</dbReference>
<evidence type="ECO:0000256" key="1">
    <source>
        <dbReference type="ARBA" id="ARBA00005589"/>
    </source>
</evidence>
<evidence type="ECO:0000256" key="6">
    <source>
        <dbReference type="SAM" id="MobiDB-lite"/>
    </source>
</evidence>
<dbReference type="NCBIfam" id="TIGR00165">
    <property type="entry name" value="S18"/>
    <property type="match status" value="1"/>
</dbReference>
<keyword evidence="2 4" id="KW-0689">Ribosomal protein</keyword>
<dbReference type="PANTHER" id="PTHR13479:SF40">
    <property type="entry name" value="SMALL RIBOSOMAL SUBUNIT PROTEIN BS18M"/>
    <property type="match status" value="1"/>
</dbReference>
<dbReference type="EMBL" id="AP019376">
    <property type="protein sequence ID" value="BBH89576.1"/>
    <property type="molecule type" value="Genomic_DNA"/>
</dbReference>
<dbReference type="PANTHER" id="PTHR13479">
    <property type="entry name" value="30S RIBOSOMAL PROTEIN S18"/>
    <property type="match status" value="1"/>
</dbReference>
<dbReference type="InterPro" id="IPR001648">
    <property type="entry name" value="Ribosomal_bS18"/>
</dbReference>
<comment type="function">
    <text evidence="4">Binds as a heterodimer with protein bS6 to the central domain of the 16S rRNA, where it helps stabilize the platform of the 30S subunit.</text>
</comment>
<sequence>MQKRTDTASATTTSAPATPAPRPRRERGERGSRRKVCQFCHEHIREIDYKDVNRFMKRFISDRGKIEPRRKTGTCAKHQRGLSTAIKQARYMALLPYTAEHMRGM</sequence>
<reference evidence="7" key="1">
    <citation type="submission" date="2018-12" db="EMBL/GenBank/DDBJ databases">
        <title>Novel natural products biosynthetic potential of the class Ktedonobacteria.</title>
        <authorList>
            <person name="Zheng Y."/>
            <person name="Saitou A."/>
            <person name="Wang C.M."/>
            <person name="Toyoda A."/>
            <person name="Minakuchi Y."/>
            <person name="Sekiguchi Y."/>
            <person name="Ueda K."/>
            <person name="Takano H."/>
            <person name="Sakai Y."/>
            <person name="Yokota A."/>
            <person name="Yabe S."/>
        </authorList>
    </citation>
    <scope>NUCLEOTIDE SEQUENCE</scope>
    <source>
        <strain evidence="7">COM3</strain>
    </source>
</reference>
<dbReference type="HAMAP" id="MF_00270">
    <property type="entry name" value="Ribosomal_bS18"/>
    <property type="match status" value="1"/>
</dbReference>
<dbReference type="AlphaFoldDB" id="A0A455SPE1"/>
<keyword evidence="4" id="KW-0699">rRNA-binding</keyword>
<dbReference type="GO" id="GO:0022627">
    <property type="term" value="C:cytosolic small ribosomal subunit"/>
    <property type="evidence" value="ECO:0007669"/>
    <property type="project" value="TreeGrafter"/>
</dbReference>
<dbReference type="PRINTS" id="PR00974">
    <property type="entry name" value="RIBOSOMALS18"/>
</dbReference>
<comment type="similarity">
    <text evidence="1 4 5">Belongs to the bacterial ribosomal protein bS18 family.</text>
</comment>
<evidence type="ECO:0000256" key="5">
    <source>
        <dbReference type="RuleBase" id="RU003910"/>
    </source>
</evidence>
<dbReference type="Pfam" id="PF01084">
    <property type="entry name" value="Ribosomal_S18"/>
    <property type="match status" value="1"/>
</dbReference>
<evidence type="ECO:0000256" key="3">
    <source>
        <dbReference type="ARBA" id="ARBA00023274"/>
    </source>
</evidence>
<comment type="subunit">
    <text evidence="4">Part of the 30S ribosomal subunit. Forms a tight heterodimer with protein bS6.</text>
</comment>
<evidence type="ECO:0000256" key="4">
    <source>
        <dbReference type="HAMAP-Rule" id="MF_00270"/>
    </source>
</evidence>
<dbReference type="SUPFAM" id="SSF46911">
    <property type="entry name" value="Ribosomal protein S18"/>
    <property type="match status" value="1"/>
</dbReference>
<proteinExistence type="inferred from homology"/>
<evidence type="ECO:0000256" key="2">
    <source>
        <dbReference type="ARBA" id="ARBA00022980"/>
    </source>
</evidence>
<keyword evidence="3 4" id="KW-0687">Ribonucleoprotein</keyword>
<dbReference type="GO" id="GO:0006412">
    <property type="term" value="P:translation"/>
    <property type="evidence" value="ECO:0007669"/>
    <property type="project" value="UniProtKB-UniRule"/>
</dbReference>
<name>A0A455SPE1_9CHLR</name>
<organism evidence="7">
    <name type="scientific">Thermosporothrix sp. COM3</name>
    <dbReference type="NCBI Taxonomy" id="2490863"/>
    <lineage>
        <taxon>Bacteria</taxon>
        <taxon>Bacillati</taxon>
        <taxon>Chloroflexota</taxon>
        <taxon>Ktedonobacteria</taxon>
        <taxon>Ktedonobacterales</taxon>
        <taxon>Thermosporotrichaceae</taxon>
        <taxon>Thermosporothrix</taxon>
    </lineage>
</organism>
<keyword evidence="4" id="KW-0694">RNA-binding</keyword>
<feature type="region of interest" description="Disordered" evidence="6">
    <location>
        <begin position="1"/>
        <end position="34"/>
    </location>
</feature>
<dbReference type="Gene3D" id="4.10.640.10">
    <property type="entry name" value="Ribosomal protein S18"/>
    <property type="match status" value="1"/>
</dbReference>
<dbReference type="InterPro" id="IPR036870">
    <property type="entry name" value="Ribosomal_bS18_sf"/>
</dbReference>